<evidence type="ECO:0000256" key="3">
    <source>
        <dbReference type="ARBA" id="ARBA00023163"/>
    </source>
</evidence>
<gene>
    <name evidence="6" type="ORF">WMO29_04250</name>
</gene>
<evidence type="ECO:0000256" key="1">
    <source>
        <dbReference type="ARBA" id="ARBA00023015"/>
    </source>
</evidence>
<reference evidence="6 7" key="1">
    <citation type="submission" date="2024-03" db="EMBL/GenBank/DDBJ databases">
        <title>Human intestinal bacterial collection.</title>
        <authorList>
            <person name="Pauvert C."/>
            <person name="Hitch T.C.A."/>
            <person name="Clavel T."/>
        </authorList>
    </citation>
    <scope>NUCLEOTIDE SEQUENCE [LARGE SCALE GENOMIC DNA]</scope>
    <source>
        <strain evidence="6 7">CLA-AA-H132</strain>
    </source>
</reference>
<sequence>MNFQRKRDFMKDFFPVLHTAALFSGISDEELSAMLSCLGARIETFPKGSRLLRAGDAVEAVGLVLAGSALIVQEDTWGNRNILSKAMPGQTFAEVFACAPGAVLNVSVEAESAVTVMFLHIRRVLSVCPSACSHHSRIIRNLLGELAEKNLRLNEKLTHMSQRTTRAKLMSYFSAEAQRRGGYEFDIPFSRQQLADYLGVERSGLSVELGKMRDEGLLDFHKSHFLLKVPED</sequence>
<evidence type="ECO:0000259" key="5">
    <source>
        <dbReference type="PROSITE" id="PS51063"/>
    </source>
</evidence>
<keyword evidence="2" id="KW-0238">DNA-binding</keyword>
<evidence type="ECO:0000313" key="6">
    <source>
        <dbReference type="EMBL" id="MEQ2471703.1"/>
    </source>
</evidence>
<dbReference type="PROSITE" id="PS50042">
    <property type="entry name" value="CNMP_BINDING_3"/>
    <property type="match status" value="1"/>
</dbReference>
<dbReference type="InterPro" id="IPR014710">
    <property type="entry name" value="RmlC-like_jellyroll"/>
</dbReference>
<dbReference type="InterPro" id="IPR036390">
    <property type="entry name" value="WH_DNA-bd_sf"/>
</dbReference>
<organism evidence="6 7">
    <name type="scientific">Laedolimicola intestinihominis</name>
    <dbReference type="NCBI Taxonomy" id="3133166"/>
    <lineage>
        <taxon>Bacteria</taxon>
        <taxon>Bacillati</taxon>
        <taxon>Bacillota</taxon>
        <taxon>Clostridia</taxon>
        <taxon>Lachnospirales</taxon>
        <taxon>Lachnospiraceae</taxon>
        <taxon>Laedolimicola</taxon>
    </lineage>
</organism>
<feature type="domain" description="Cyclic nucleotide-binding" evidence="4">
    <location>
        <begin position="22"/>
        <end position="95"/>
    </location>
</feature>
<dbReference type="CDD" id="cd00038">
    <property type="entry name" value="CAP_ED"/>
    <property type="match status" value="1"/>
</dbReference>
<dbReference type="Gene3D" id="2.60.120.10">
    <property type="entry name" value="Jelly Rolls"/>
    <property type="match status" value="1"/>
</dbReference>
<dbReference type="SUPFAM" id="SSF46785">
    <property type="entry name" value="Winged helix' DNA-binding domain"/>
    <property type="match status" value="1"/>
</dbReference>
<dbReference type="EMBL" id="JBBMFE010000003">
    <property type="protein sequence ID" value="MEQ2471703.1"/>
    <property type="molecule type" value="Genomic_DNA"/>
</dbReference>
<keyword evidence="7" id="KW-1185">Reference proteome</keyword>
<dbReference type="RefSeq" id="WP_349163895.1">
    <property type="nucleotide sequence ID" value="NZ_JBBMFE010000003.1"/>
</dbReference>
<evidence type="ECO:0000259" key="4">
    <source>
        <dbReference type="PROSITE" id="PS50042"/>
    </source>
</evidence>
<accession>A0ABV1FE79</accession>
<comment type="caution">
    <text evidence="6">The sequence shown here is derived from an EMBL/GenBank/DDBJ whole genome shotgun (WGS) entry which is preliminary data.</text>
</comment>
<evidence type="ECO:0000256" key="2">
    <source>
        <dbReference type="ARBA" id="ARBA00023125"/>
    </source>
</evidence>
<proteinExistence type="predicted"/>
<feature type="domain" description="HTH crp-type" evidence="5">
    <location>
        <begin position="163"/>
        <end position="231"/>
    </location>
</feature>
<keyword evidence="3" id="KW-0804">Transcription</keyword>
<dbReference type="InterPro" id="IPR012318">
    <property type="entry name" value="HTH_CRP"/>
</dbReference>
<name>A0ABV1FE79_9FIRM</name>
<keyword evidence="1" id="KW-0805">Transcription regulation</keyword>
<dbReference type="InterPro" id="IPR018490">
    <property type="entry name" value="cNMP-bd_dom_sf"/>
</dbReference>
<evidence type="ECO:0000313" key="7">
    <source>
        <dbReference type="Proteomes" id="UP001438008"/>
    </source>
</evidence>
<dbReference type="Pfam" id="PF00027">
    <property type="entry name" value="cNMP_binding"/>
    <property type="match status" value="1"/>
</dbReference>
<dbReference type="PROSITE" id="PS51063">
    <property type="entry name" value="HTH_CRP_2"/>
    <property type="match status" value="1"/>
</dbReference>
<dbReference type="Pfam" id="PF13545">
    <property type="entry name" value="HTH_Crp_2"/>
    <property type="match status" value="1"/>
</dbReference>
<dbReference type="Proteomes" id="UP001438008">
    <property type="component" value="Unassembled WGS sequence"/>
</dbReference>
<dbReference type="InterPro" id="IPR000595">
    <property type="entry name" value="cNMP-bd_dom"/>
</dbReference>
<dbReference type="SUPFAM" id="SSF51206">
    <property type="entry name" value="cAMP-binding domain-like"/>
    <property type="match status" value="1"/>
</dbReference>
<protein>
    <submittedName>
        <fullName evidence="6">Crp/Fnr family transcriptional regulator</fullName>
    </submittedName>
</protein>
<dbReference type="SMART" id="SM00100">
    <property type="entry name" value="cNMP"/>
    <property type="match status" value="1"/>
</dbReference>